<organism evidence="1 2">
    <name type="scientific">SAR86 cluster bacterium</name>
    <dbReference type="NCBI Taxonomy" id="2030880"/>
    <lineage>
        <taxon>Bacteria</taxon>
        <taxon>Pseudomonadati</taxon>
        <taxon>Pseudomonadota</taxon>
        <taxon>Gammaproteobacteria</taxon>
        <taxon>SAR86 cluster</taxon>
    </lineage>
</organism>
<dbReference type="EMBL" id="NVQR01000145">
    <property type="protein sequence ID" value="PCH58956.1"/>
    <property type="molecule type" value="Genomic_DNA"/>
</dbReference>
<evidence type="ECO:0000313" key="1">
    <source>
        <dbReference type="EMBL" id="PCH58956.1"/>
    </source>
</evidence>
<gene>
    <name evidence="1" type="ORF">COC19_07990</name>
</gene>
<name>A0A2A4MH73_9GAMM</name>
<protein>
    <submittedName>
        <fullName evidence="1">Uncharacterized protein</fullName>
    </submittedName>
</protein>
<proteinExistence type="predicted"/>
<reference evidence="2" key="1">
    <citation type="submission" date="2017-08" db="EMBL/GenBank/DDBJ databases">
        <title>A dynamic microbial community with high functional redundancy inhabits the cold, oxic subseafloor aquifer.</title>
        <authorList>
            <person name="Tully B.J."/>
            <person name="Wheat C.G."/>
            <person name="Glazer B.T."/>
            <person name="Huber J.A."/>
        </authorList>
    </citation>
    <scope>NUCLEOTIDE SEQUENCE [LARGE SCALE GENOMIC DNA]</scope>
</reference>
<comment type="caution">
    <text evidence="1">The sequence shown here is derived from an EMBL/GenBank/DDBJ whole genome shotgun (WGS) entry which is preliminary data.</text>
</comment>
<accession>A0A2A4MH73</accession>
<evidence type="ECO:0000313" key="2">
    <source>
        <dbReference type="Proteomes" id="UP000218172"/>
    </source>
</evidence>
<dbReference type="Proteomes" id="UP000218172">
    <property type="component" value="Unassembled WGS sequence"/>
</dbReference>
<dbReference type="AlphaFoldDB" id="A0A2A4MH73"/>
<sequence length="79" mass="8482">MAITLFAVILPSLKRNFQANAKQGLLSMFRPLLKFAITLPLLMAALLSTLSAQAASLEAELSKVTLFVEGMMKSRGGVT</sequence>